<keyword evidence="3" id="KW-0805">Transcription regulation</keyword>
<evidence type="ECO:0000256" key="5">
    <source>
        <dbReference type="ARBA" id="ARBA00023163"/>
    </source>
</evidence>
<dbReference type="InterPro" id="IPR013324">
    <property type="entry name" value="RNA_pol_sigma_r3/r4-like"/>
</dbReference>
<dbReference type="PANTHER" id="PTHR43133">
    <property type="entry name" value="RNA POLYMERASE ECF-TYPE SIGMA FACTO"/>
    <property type="match status" value="1"/>
</dbReference>
<organism evidence="8 9">
    <name type="scientific">Melittangium boletus DSM 14713</name>
    <dbReference type="NCBI Taxonomy" id="1294270"/>
    <lineage>
        <taxon>Bacteria</taxon>
        <taxon>Pseudomonadati</taxon>
        <taxon>Myxococcota</taxon>
        <taxon>Myxococcia</taxon>
        <taxon>Myxococcales</taxon>
        <taxon>Cystobacterineae</taxon>
        <taxon>Archangiaceae</taxon>
        <taxon>Melittangium</taxon>
    </lineage>
</organism>
<dbReference type="PANTHER" id="PTHR43133:SF51">
    <property type="entry name" value="RNA POLYMERASE SIGMA FACTOR"/>
    <property type="match status" value="1"/>
</dbReference>
<evidence type="ECO:0000256" key="4">
    <source>
        <dbReference type="ARBA" id="ARBA00023082"/>
    </source>
</evidence>
<dbReference type="CDD" id="cd06171">
    <property type="entry name" value="Sigma70_r4"/>
    <property type="match status" value="1"/>
</dbReference>
<evidence type="ECO:0000259" key="7">
    <source>
        <dbReference type="Pfam" id="PF08281"/>
    </source>
</evidence>
<sequence length="203" mass="23129">MNMMKANTQCRRPARASLDETRLRAVMDGRCESADALLAQLMPRVRNLVRYSVRVDSDVDDITQDALIAILRGLPSYRGEGAFASWADRVVGRVTFAASRRARAERTMLHPEEDLAELDVLSPEDGPPEDCLLRRQMERLLDKLSEEQRRALLLHHVMGMSVPEMAEELEVPFETVRSRLRLGKAHLRELLYRHADREAAALL</sequence>
<evidence type="ECO:0000256" key="2">
    <source>
        <dbReference type="ARBA" id="ARBA00010641"/>
    </source>
</evidence>
<name>A0A250IHX5_9BACT</name>
<dbReference type="GO" id="GO:1990904">
    <property type="term" value="C:ribonucleoprotein complex"/>
    <property type="evidence" value="ECO:0007669"/>
    <property type="project" value="InterPro"/>
</dbReference>
<dbReference type="Pfam" id="PF04542">
    <property type="entry name" value="Sigma70_r2"/>
    <property type="match status" value="1"/>
</dbReference>
<evidence type="ECO:0000256" key="1">
    <source>
        <dbReference type="ARBA" id="ARBA00007337"/>
    </source>
</evidence>
<proteinExistence type="inferred from homology"/>
<dbReference type="InterPro" id="IPR014284">
    <property type="entry name" value="RNA_pol_sigma-70_dom"/>
</dbReference>
<dbReference type="InterPro" id="IPR013249">
    <property type="entry name" value="RNA_pol_sigma70_r4_t2"/>
</dbReference>
<evidence type="ECO:0000259" key="6">
    <source>
        <dbReference type="Pfam" id="PF04542"/>
    </source>
</evidence>
<dbReference type="Gene3D" id="1.10.10.10">
    <property type="entry name" value="Winged helix-like DNA-binding domain superfamily/Winged helix DNA-binding domain"/>
    <property type="match status" value="1"/>
</dbReference>
<dbReference type="PROSITE" id="PS01082">
    <property type="entry name" value="RIBOSOMAL_L7AE"/>
    <property type="match status" value="1"/>
</dbReference>
<keyword evidence="4" id="KW-0731">Sigma factor</keyword>
<evidence type="ECO:0000256" key="3">
    <source>
        <dbReference type="ARBA" id="ARBA00023015"/>
    </source>
</evidence>
<feature type="domain" description="RNA polymerase sigma factor 70 region 4 type 2" evidence="7">
    <location>
        <begin position="135"/>
        <end position="187"/>
    </location>
</feature>
<feature type="domain" description="RNA polymerase sigma-70 region 2" evidence="6">
    <location>
        <begin position="38"/>
        <end position="102"/>
    </location>
</feature>
<dbReference type="SUPFAM" id="SSF88659">
    <property type="entry name" value="Sigma3 and sigma4 domains of RNA polymerase sigma factors"/>
    <property type="match status" value="1"/>
</dbReference>
<dbReference type="GO" id="GO:0003677">
    <property type="term" value="F:DNA binding"/>
    <property type="evidence" value="ECO:0007669"/>
    <property type="project" value="InterPro"/>
</dbReference>
<protein>
    <submittedName>
        <fullName evidence="8">DNA-directed RNA polymerase sigma-70 factor</fullName>
    </submittedName>
</protein>
<gene>
    <name evidence="8" type="ORF">MEBOL_004234</name>
</gene>
<dbReference type="InterPro" id="IPR039425">
    <property type="entry name" value="RNA_pol_sigma-70-like"/>
</dbReference>
<dbReference type="InterPro" id="IPR036388">
    <property type="entry name" value="WH-like_DNA-bd_sf"/>
</dbReference>
<dbReference type="GO" id="GO:0000428">
    <property type="term" value="C:DNA-directed RNA polymerase complex"/>
    <property type="evidence" value="ECO:0007669"/>
    <property type="project" value="UniProtKB-KW"/>
</dbReference>
<dbReference type="Gene3D" id="1.10.1740.10">
    <property type="match status" value="1"/>
</dbReference>
<dbReference type="AlphaFoldDB" id="A0A250IHX5"/>
<dbReference type="EMBL" id="CP022163">
    <property type="protein sequence ID" value="ATB30772.1"/>
    <property type="molecule type" value="Genomic_DNA"/>
</dbReference>
<dbReference type="NCBIfam" id="TIGR02937">
    <property type="entry name" value="sigma70-ECF"/>
    <property type="match status" value="1"/>
</dbReference>
<comment type="similarity">
    <text evidence="1">Belongs to the eukaryotic ribosomal protein eL8 family.</text>
</comment>
<dbReference type="InterPro" id="IPR007627">
    <property type="entry name" value="RNA_pol_sigma70_r2"/>
</dbReference>
<evidence type="ECO:0000313" key="9">
    <source>
        <dbReference type="Proteomes" id="UP000217289"/>
    </source>
</evidence>
<reference evidence="8 9" key="1">
    <citation type="submission" date="2017-06" db="EMBL/GenBank/DDBJ databases">
        <authorList>
            <person name="Kim H.J."/>
            <person name="Triplett B.A."/>
        </authorList>
    </citation>
    <scope>NUCLEOTIDE SEQUENCE [LARGE SCALE GENOMIC DNA]</scope>
    <source>
        <strain evidence="8 9">DSM 14713</strain>
    </source>
</reference>
<dbReference type="GO" id="GO:0006352">
    <property type="term" value="P:DNA-templated transcription initiation"/>
    <property type="evidence" value="ECO:0007669"/>
    <property type="project" value="InterPro"/>
</dbReference>
<dbReference type="SUPFAM" id="SSF88946">
    <property type="entry name" value="Sigma2 domain of RNA polymerase sigma factors"/>
    <property type="match status" value="1"/>
</dbReference>
<dbReference type="GO" id="GO:0042254">
    <property type="term" value="P:ribosome biogenesis"/>
    <property type="evidence" value="ECO:0007669"/>
    <property type="project" value="InterPro"/>
</dbReference>
<dbReference type="InterPro" id="IPR004037">
    <property type="entry name" value="Ribosomal_eL8-like_CS"/>
</dbReference>
<keyword evidence="8" id="KW-0240">DNA-directed RNA polymerase</keyword>
<dbReference type="Proteomes" id="UP000217289">
    <property type="component" value="Chromosome"/>
</dbReference>
<accession>A0A250IHX5</accession>
<dbReference type="Pfam" id="PF08281">
    <property type="entry name" value="Sigma70_r4_2"/>
    <property type="match status" value="1"/>
</dbReference>
<keyword evidence="9" id="KW-1185">Reference proteome</keyword>
<keyword evidence="5" id="KW-0804">Transcription</keyword>
<dbReference type="KEGG" id="mbd:MEBOL_004234"/>
<dbReference type="InterPro" id="IPR013325">
    <property type="entry name" value="RNA_pol_sigma_r2"/>
</dbReference>
<comment type="similarity">
    <text evidence="2">Belongs to the sigma-70 factor family. ECF subfamily.</text>
</comment>
<evidence type="ECO:0000313" key="8">
    <source>
        <dbReference type="EMBL" id="ATB30772.1"/>
    </source>
</evidence>
<dbReference type="GO" id="GO:0016987">
    <property type="term" value="F:sigma factor activity"/>
    <property type="evidence" value="ECO:0007669"/>
    <property type="project" value="UniProtKB-KW"/>
</dbReference>